<proteinExistence type="predicted"/>
<dbReference type="InterPro" id="IPR007927">
    <property type="entry name" value="DUF722"/>
</dbReference>
<dbReference type="AlphaFoldDB" id="A0A516GKW2"/>
<evidence type="ECO:0000313" key="3">
    <source>
        <dbReference type="EMBL" id="QDO92231.1"/>
    </source>
</evidence>
<dbReference type="EMBL" id="CP041626">
    <property type="protein sequence ID" value="QDO92231.1"/>
    <property type="molecule type" value="Genomic_DNA"/>
</dbReference>
<dbReference type="KEGG" id="dpm:FNV33_09950"/>
<feature type="transmembrane region" description="Helical" evidence="1">
    <location>
        <begin position="9"/>
        <end position="30"/>
    </location>
</feature>
<dbReference type="EMBL" id="CP041626">
    <property type="protein sequence ID" value="QDO92166.1"/>
    <property type="molecule type" value="Genomic_DNA"/>
</dbReference>
<organism evidence="2 5">
    <name type="scientific">Dolosigranulum pigrum</name>
    <dbReference type="NCBI Taxonomy" id="29394"/>
    <lineage>
        <taxon>Bacteria</taxon>
        <taxon>Bacillati</taxon>
        <taxon>Bacillota</taxon>
        <taxon>Bacilli</taxon>
        <taxon>Lactobacillales</taxon>
        <taxon>Carnobacteriaceae</taxon>
        <taxon>Dolosigranulum</taxon>
    </lineage>
</organism>
<dbReference type="SUPFAM" id="SSF88659">
    <property type="entry name" value="Sigma3 and sigma4 domains of RNA polymerase sigma factors"/>
    <property type="match status" value="1"/>
</dbReference>
<evidence type="ECO:0000313" key="5">
    <source>
        <dbReference type="Proteomes" id="UP000315953"/>
    </source>
</evidence>
<accession>A0A516GKW2</accession>
<evidence type="ECO:0000256" key="1">
    <source>
        <dbReference type="SAM" id="Phobius"/>
    </source>
</evidence>
<dbReference type="EMBL" id="CP041626">
    <property type="protein sequence ID" value="QDO92296.1"/>
    <property type="molecule type" value="Genomic_DNA"/>
</dbReference>
<dbReference type="RefSeq" id="WP_143333833.1">
    <property type="nucleotide sequence ID" value="NZ_CP040411.1"/>
</dbReference>
<keyword evidence="1" id="KW-0472">Membrane</keyword>
<evidence type="ECO:0000313" key="4">
    <source>
        <dbReference type="EMBL" id="QDO92296.1"/>
    </source>
</evidence>
<protein>
    <submittedName>
        <fullName evidence="2">DUF722 domain-containing protein</fullName>
    </submittedName>
</protein>
<evidence type="ECO:0000313" key="2">
    <source>
        <dbReference type="EMBL" id="QDO92166.1"/>
    </source>
</evidence>
<dbReference type="KEGG" id="dpm:FNV33_09595"/>
<dbReference type="Proteomes" id="UP000315953">
    <property type="component" value="Chromosome"/>
</dbReference>
<dbReference type="NCBIfam" id="TIGR01636">
    <property type="entry name" value="phage_rinA"/>
    <property type="match status" value="1"/>
</dbReference>
<feature type="transmembrane region" description="Helical" evidence="1">
    <location>
        <begin position="36"/>
        <end position="55"/>
    </location>
</feature>
<sequence length="194" mass="23525">MIQAFGEWLFMMIAGFVLLFCVWEIAKMIWNLIKDLLSILSFLVVEITEMVWYLIKYLFKRSESVRSEQVLKDYYSGQLAQRIKSRKLELAYPPQPENEVKIRVSESSVGDPTEREVLNRVMDFRLAILERRLMCVEKFISNLSDEDRQILEYRYKRDYMWIKVARLVHMSRMTCYRHHKEMLIELEKYLAWDM</sequence>
<dbReference type="Pfam" id="PF05263">
    <property type="entry name" value="DUF722"/>
    <property type="match status" value="1"/>
</dbReference>
<gene>
    <name evidence="2" type="ORF">FNV33_09240</name>
    <name evidence="3" type="ORF">FNV33_09595</name>
    <name evidence="4" type="ORF">FNV33_09950</name>
</gene>
<dbReference type="InterPro" id="IPR013324">
    <property type="entry name" value="RNA_pol_sigma_r3/r4-like"/>
</dbReference>
<name>A0A516GKW2_9LACT</name>
<dbReference type="InterPro" id="IPR006523">
    <property type="entry name" value="RinA"/>
</dbReference>
<keyword evidence="1" id="KW-0812">Transmembrane</keyword>
<keyword evidence="1" id="KW-1133">Transmembrane helix</keyword>
<reference evidence="2 5" key="1">
    <citation type="submission" date="2019-07" db="EMBL/GenBank/DDBJ databases">
        <title>Genome assembly of a nasal isolate of Dolosigranulum pigrum from a chronic sinusitis patient.</title>
        <authorList>
            <person name="Baig S."/>
            <person name="Overballe-Petersen S."/>
            <person name="Kaspar U."/>
            <person name="Rendboe A."/>
            <person name="de Man T."/>
            <person name="Liu C."/>
            <person name="Price L.B."/>
            <person name="Stegger M."/>
            <person name="Becker K."/>
            <person name="Skytt Andersen P."/>
        </authorList>
    </citation>
    <scope>NUCLEOTIDE SEQUENCE [LARGE SCALE GENOMIC DNA]</scope>
    <source>
        <strain evidence="2 5">83VPs-KB5</strain>
    </source>
</reference>
<dbReference type="KEGG" id="dpm:FNV33_09240"/>